<dbReference type="EMBL" id="JBHTOA010000042">
    <property type="protein sequence ID" value="MFD1399833.1"/>
    <property type="molecule type" value="Genomic_DNA"/>
</dbReference>
<protein>
    <recommendedName>
        <fullName evidence="10">Small ribosomal subunit biogenesis GTPase RsgA</fullName>
        <ecNumber evidence="10">3.6.1.-</ecNumber>
    </recommendedName>
</protein>
<evidence type="ECO:0000256" key="9">
    <source>
        <dbReference type="ARBA" id="ARBA00023134"/>
    </source>
</evidence>
<reference evidence="14" key="1">
    <citation type="journal article" date="2019" name="Int. J. Syst. Evol. Microbiol.">
        <title>The Global Catalogue of Microorganisms (GCM) 10K type strain sequencing project: providing services to taxonomists for standard genome sequencing and annotation.</title>
        <authorList>
            <consortium name="The Broad Institute Genomics Platform"/>
            <consortium name="The Broad Institute Genome Sequencing Center for Infectious Disease"/>
            <person name="Wu L."/>
            <person name="Ma J."/>
        </authorList>
    </citation>
    <scope>NUCLEOTIDE SEQUENCE [LARGE SCALE GENOMIC DNA]</scope>
    <source>
        <strain evidence="14">CCM 9110</strain>
    </source>
</reference>
<dbReference type="CDD" id="cd01854">
    <property type="entry name" value="YjeQ_EngC"/>
    <property type="match status" value="1"/>
</dbReference>
<evidence type="ECO:0000313" key="14">
    <source>
        <dbReference type="Proteomes" id="UP001597199"/>
    </source>
</evidence>
<keyword evidence="2 10" id="KW-0690">Ribosome biogenesis</keyword>
<evidence type="ECO:0000256" key="3">
    <source>
        <dbReference type="ARBA" id="ARBA00022723"/>
    </source>
</evidence>
<feature type="binding site" evidence="10">
    <location>
        <position position="228"/>
    </location>
    <ligand>
        <name>Zn(2+)</name>
        <dbReference type="ChEBI" id="CHEBI:29105"/>
    </ligand>
</feature>
<feature type="binding site" evidence="10">
    <location>
        <begin position="92"/>
        <end position="95"/>
    </location>
    <ligand>
        <name>GTP</name>
        <dbReference type="ChEBI" id="CHEBI:37565"/>
    </ligand>
</feature>
<feature type="binding site" evidence="10">
    <location>
        <begin position="144"/>
        <end position="152"/>
    </location>
    <ligand>
        <name>GTP</name>
        <dbReference type="ChEBI" id="CHEBI:37565"/>
    </ligand>
</feature>
<dbReference type="Gene3D" id="1.10.40.50">
    <property type="entry name" value="Probable gtpase engc, domain 3"/>
    <property type="match status" value="1"/>
</dbReference>
<feature type="domain" description="EngC GTPase" evidence="11">
    <location>
        <begin position="53"/>
        <end position="200"/>
    </location>
</feature>
<feature type="binding site" evidence="10">
    <location>
        <position position="236"/>
    </location>
    <ligand>
        <name>Zn(2+)</name>
        <dbReference type="ChEBI" id="CHEBI:29105"/>
    </ligand>
</feature>
<dbReference type="InterPro" id="IPR004881">
    <property type="entry name" value="Ribosome_biogen_GTPase_RsgA"/>
</dbReference>
<evidence type="ECO:0000256" key="5">
    <source>
        <dbReference type="ARBA" id="ARBA00022741"/>
    </source>
</evidence>
<comment type="similarity">
    <text evidence="10">Belongs to the TRAFAC class YlqF/YawG GTPase family. RsgA subfamily.</text>
</comment>
<dbReference type="InterPro" id="IPR030378">
    <property type="entry name" value="G_CP_dom"/>
</dbReference>
<dbReference type="EC" id="3.6.1.-" evidence="10"/>
<comment type="cofactor">
    <cofactor evidence="10">
        <name>Zn(2+)</name>
        <dbReference type="ChEBI" id="CHEBI:29105"/>
    </cofactor>
    <text evidence="10">Binds 1 zinc ion per subunit.</text>
</comment>
<dbReference type="HAMAP" id="MF_01820">
    <property type="entry name" value="GTPase_RsgA"/>
    <property type="match status" value="1"/>
</dbReference>
<dbReference type="PROSITE" id="PS51721">
    <property type="entry name" value="G_CP"/>
    <property type="match status" value="1"/>
</dbReference>
<keyword evidence="8 10" id="KW-0694">RNA-binding</keyword>
<organism evidence="13 14">
    <name type="scientific">Lacticaseibacillus suilingensis</name>
    <dbReference type="NCBI Taxonomy" id="2799577"/>
    <lineage>
        <taxon>Bacteria</taxon>
        <taxon>Bacillati</taxon>
        <taxon>Bacillota</taxon>
        <taxon>Bacilli</taxon>
        <taxon>Lactobacillales</taxon>
        <taxon>Lactobacillaceae</taxon>
        <taxon>Lacticaseibacillus</taxon>
    </lineage>
</organism>
<keyword evidence="3 10" id="KW-0479">Metal-binding</keyword>
<evidence type="ECO:0000256" key="1">
    <source>
        <dbReference type="ARBA" id="ARBA00022490"/>
    </source>
</evidence>
<dbReference type="PROSITE" id="PS50936">
    <property type="entry name" value="ENGC_GTPASE"/>
    <property type="match status" value="1"/>
</dbReference>
<gene>
    <name evidence="10 13" type="primary">rsgA</name>
    <name evidence="13" type="ORF">ACFQ41_10985</name>
</gene>
<keyword evidence="6 10" id="KW-0378">Hydrolase</keyword>
<proteinExistence type="inferred from homology"/>
<comment type="subunit">
    <text evidence="10">Monomer. Associates with 30S ribosomal subunit, binds 16S rRNA.</text>
</comment>
<dbReference type="InterPro" id="IPR010914">
    <property type="entry name" value="RsgA_GTPase_dom"/>
</dbReference>
<evidence type="ECO:0000259" key="11">
    <source>
        <dbReference type="PROSITE" id="PS50936"/>
    </source>
</evidence>
<evidence type="ECO:0000256" key="4">
    <source>
        <dbReference type="ARBA" id="ARBA00022730"/>
    </source>
</evidence>
<keyword evidence="7 10" id="KW-0862">Zinc</keyword>
<dbReference type="NCBIfam" id="TIGR00157">
    <property type="entry name" value="ribosome small subunit-dependent GTPase A"/>
    <property type="match status" value="1"/>
</dbReference>
<feature type="binding site" evidence="10">
    <location>
        <position position="223"/>
    </location>
    <ligand>
        <name>Zn(2+)</name>
        <dbReference type="ChEBI" id="CHEBI:29105"/>
    </ligand>
</feature>
<keyword evidence="14" id="KW-1185">Reference proteome</keyword>
<comment type="subcellular location">
    <subcellularLocation>
        <location evidence="10">Cytoplasm</location>
    </subcellularLocation>
</comment>
<keyword evidence="1 10" id="KW-0963">Cytoplasm</keyword>
<feature type="binding site" evidence="10">
    <location>
        <position position="230"/>
    </location>
    <ligand>
        <name>Zn(2+)</name>
        <dbReference type="ChEBI" id="CHEBI:29105"/>
    </ligand>
</feature>
<comment type="function">
    <text evidence="10">One of several proteins that assist in the late maturation steps of the functional core of the 30S ribosomal subunit. Helps release RbfA from mature subunits. May play a role in the assembly of ribosomal proteins into the subunit. Circularly permuted GTPase that catalyzes slow GTP hydrolysis, GTPase activity is stimulated by the 30S ribosomal subunit.</text>
</comment>
<sequence length="299" mass="32154">MGPEDFPTVGDWVLVRLPAHPTDLATIERLVERQTVFVRKAVGRSTSAQLVAANVDWLLLCMALDGNFNLRRLERYLAVAAASGAQAAIVLTKADQSADLAAAKAEVATVAGQTPVIIFDATRPDGLAALEALMQPRLTYALLGSSGVGKSTLINQLTGSTNLATQSVRSSDAHGRHTTTARQLLKLPNGSLVIDTPGMRELGLLEADVDATFADIQALAAQCRFRDCQHQSEPGCAVQAALAAGELTPERFASYQQLKAEQADHQLRGKARENAKIERMFGGKKQMQAKMKAVRQKRK</sequence>
<dbReference type="PANTHER" id="PTHR32120:SF10">
    <property type="entry name" value="SMALL RIBOSOMAL SUBUNIT BIOGENESIS GTPASE RSGA"/>
    <property type="match status" value="1"/>
</dbReference>
<evidence type="ECO:0000259" key="12">
    <source>
        <dbReference type="PROSITE" id="PS51721"/>
    </source>
</evidence>
<dbReference type="SUPFAM" id="SSF52540">
    <property type="entry name" value="P-loop containing nucleoside triphosphate hydrolases"/>
    <property type="match status" value="1"/>
</dbReference>
<evidence type="ECO:0000256" key="10">
    <source>
        <dbReference type="HAMAP-Rule" id="MF_01820"/>
    </source>
</evidence>
<evidence type="ECO:0000313" key="13">
    <source>
        <dbReference type="EMBL" id="MFD1399833.1"/>
    </source>
</evidence>
<evidence type="ECO:0000256" key="7">
    <source>
        <dbReference type="ARBA" id="ARBA00022833"/>
    </source>
</evidence>
<evidence type="ECO:0000256" key="6">
    <source>
        <dbReference type="ARBA" id="ARBA00022801"/>
    </source>
</evidence>
<keyword evidence="4 10" id="KW-0699">rRNA-binding</keyword>
<feature type="domain" description="CP-type G" evidence="12">
    <location>
        <begin position="47"/>
        <end position="202"/>
    </location>
</feature>
<keyword evidence="5 10" id="KW-0547">Nucleotide-binding</keyword>
<evidence type="ECO:0000256" key="8">
    <source>
        <dbReference type="ARBA" id="ARBA00022884"/>
    </source>
</evidence>
<keyword evidence="9 10" id="KW-0342">GTP-binding</keyword>
<dbReference type="RefSeq" id="WP_204119887.1">
    <property type="nucleotide sequence ID" value="NZ_BOLV01000038.1"/>
</dbReference>
<name>A0ABW4BJY7_9LACO</name>
<dbReference type="Gene3D" id="3.40.50.300">
    <property type="entry name" value="P-loop containing nucleotide triphosphate hydrolases"/>
    <property type="match status" value="1"/>
</dbReference>
<accession>A0ABW4BJY7</accession>
<dbReference type="Proteomes" id="UP001597199">
    <property type="component" value="Unassembled WGS sequence"/>
</dbReference>
<evidence type="ECO:0000256" key="2">
    <source>
        <dbReference type="ARBA" id="ARBA00022517"/>
    </source>
</evidence>
<comment type="caution">
    <text evidence="13">The sequence shown here is derived from an EMBL/GenBank/DDBJ whole genome shotgun (WGS) entry which is preliminary data.</text>
</comment>
<dbReference type="InterPro" id="IPR027417">
    <property type="entry name" value="P-loop_NTPase"/>
</dbReference>
<dbReference type="PANTHER" id="PTHR32120">
    <property type="entry name" value="SMALL RIBOSOMAL SUBUNIT BIOGENESIS GTPASE RSGA"/>
    <property type="match status" value="1"/>
</dbReference>
<dbReference type="Pfam" id="PF03193">
    <property type="entry name" value="RsgA_GTPase"/>
    <property type="match status" value="1"/>
</dbReference>